<evidence type="ECO:0000313" key="2">
    <source>
        <dbReference type="Proteomes" id="UP000650628"/>
    </source>
</evidence>
<comment type="caution">
    <text evidence="1">The sequence shown here is derived from an EMBL/GenBank/DDBJ whole genome shotgun (WGS) entry which is preliminary data.</text>
</comment>
<accession>A0A8J3X6U8</accession>
<gene>
    <name evidence="1" type="ORF">Pmi06nite_33720</name>
</gene>
<name>A0A8J3X6U8_9ACTN</name>
<reference evidence="1 2" key="1">
    <citation type="submission" date="2021-01" db="EMBL/GenBank/DDBJ databases">
        <title>Whole genome shotgun sequence of Planotetraspora mira NBRC 15435.</title>
        <authorList>
            <person name="Komaki H."/>
            <person name="Tamura T."/>
        </authorList>
    </citation>
    <scope>NUCLEOTIDE SEQUENCE [LARGE SCALE GENOMIC DNA]</scope>
    <source>
        <strain evidence="1 2">NBRC 15435</strain>
    </source>
</reference>
<organism evidence="1 2">
    <name type="scientific">Planotetraspora mira</name>
    <dbReference type="NCBI Taxonomy" id="58121"/>
    <lineage>
        <taxon>Bacteria</taxon>
        <taxon>Bacillati</taxon>
        <taxon>Actinomycetota</taxon>
        <taxon>Actinomycetes</taxon>
        <taxon>Streptosporangiales</taxon>
        <taxon>Streptosporangiaceae</taxon>
        <taxon>Planotetraspora</taxon>
    </lineage>
</organism>
<evidence type="ECO:0000313" key="1">
    <source>
        <dbReference type="EMBL" id="GII29930.1"/>
    </source>
</evidence>
<proteinExistence type="predicted"/>
<protein>
    <submittedName>
        <fullName evidence="1">Uncharacterized protein</fullName>
    </submittedName>
</protein>
<keyword evidence="2" id="KW-1185">Reference proteome</keyword>
<dbReference type="AlphaFoldDB" id="A0A8J3X6U8"/>
<sequence>MEISGAGGYDEDIIVPYVRERLEKYLRAFDGVRTTHRGRPVSEVRSALDKAFEAEDLEVWNEVRDDAARVISEGRGPAQST</sequence>
<dbReference type="Proteomes" id="UP000650628">
    <property type="component" value="Unassembled WGS sequence"/>
</dbReference>
<dbReference type="EMBL" id="BOOO01000016">
    <property type="protein sequence ID" value="GII29930.1"/>
    <property type="molecule type" value="Genomic_DNA"/>
</dbReference>